<evidence type="ECO:0000313" key="4">
    <source>
        <dbReference type="Proteomes" id="UP001146120"/>
    </source>
</evidence>
<feature type="compositionally biased region" description="Basic and acidic residues" evidence="2">
    <location>
        <begin position="276"/>
        <end position="286"/>
    </location>
</feature>
<dbReference type="Gene3D" id="1.20.5.1230">
    <property type="entry name" value="Apolipoprotein A-I"/>
    <property type="match status" value="1"/>
</dbReference>
<dbReference type="SUPFAM" id="SSF58113">
    <property type="entry name" value="Apolipoprotein A-I"/>
    <property type="match status" value="1"/>
</dbReference>
<keyword evidence="4" id="KW-1185">Reference proteome</keyword>
<feature type="region of interest" description="Disordered" evidence="2">
    <location>
        <begin position="273"/>
        <end position="308"/>
    </location>
</feature>
<name>A0AAV2Z2H2_9STRA</name>
<comment type="caution">
    <text evidence="3">The sequence shown here is derived from an EMBL/GenBank/DDBJ whole genome shotgun (WGS) entry which is preliminary data.</text>
</comment>
<dbReference type="EMBL" id="DAKRPA010000094">
    <property type="protein sequence ID" value="DAZ98909.1"/>
    <property type="molecule type" value="Genomic_DNA"/>
</dbReference>
<reference evidence="3" key="2">
    <citation type="journal article" date="2023" name="Microbiol Resour">
        <title>Decontamination and Annotation of the Draft Genome Sequence of the Oomycete Lagenidium giganteum ARSEF 373.</title>
        <authorList>
            <person name="Morgan W.R."/>
            <person name="Tartar A."/>
        </authorList>
    </citation>
    <scope>NUCLEOTIDE SEQUENCE</scope>
    <source>
        <strain evidence="3">ARSEF 373</strain>
    </source>
</reference>
<gene>
    <name evidence="3" type="ORF">N0F65_001348</name>
</gene>
<evidence type="ECO:0000313" key="3">
    <source>
        <dbReference type="EMBL" id="DAZ98909.1"/>
    </source>
</evidence>
<proteinExistence type="predicted"/>
<keyword evidence="1" id="KW-0175">Coiled coil</keyword>
<evidence type="ECO:0000256" key="2">
    <source>
        <dbReference type="SAM" id="MobiDB-lite"/>
    </source>
</evidence>
<feature type="coiled-coil region" evidence="1">
    <location>
        <begin position="89"/>
        <end position="116"/>
    </location>
</feature>
<sequence length="308" mass="33181">MANANNSVETQQEIEKLHEQINKGAEETKSYLALLTEKLQEYDAHYKVTETATSYMQSGMDRVHASVEELKQMGERVKQQSKSTSDSLIESTQASLQKVQASLDDLKTRARDYDQRVRTSVTSTVSSSVATAQGTIETAKGTVANSIESIVSTTRQTTTSTLESATAQLQRVRDTMYDTAVSAGQTAMVATGGAVIKAEQVDEMYGVRGTIAGTVAAVSEKVKEVDQKFGLLEKASKLDEKVSGGMGAQLMNRGLDFMQHSVDYVSETLHQAKVAASEHQKAEEKTTPAPEAAAAATTDANVEPTKTN</sequence>
<reference evidence="3" key="1">
    <citation type="submission" date="2022-11" db="EMBL/GenBank/DDBJ databases">
        <authorList>
            <person name="Morgan W.R."/>
            <person name="Tartar A."/>
        </authorList>
    </citation>
    <scope>NUCLEOTIDE SEQUENCE</scope>
    <source>
        <strain evidence="3">ARSEF 373</strain>
    </source>
</reference>
<dbReference type="Proteomes" id="UP001146120">
    <property type="component" value="Unassembled WGS sequence"/>
</dbReference>
<feature type="compositionally biased region" description="Low complexity" evidence="2">
    <location>
        <begin position="287"/>
        <end position="298"/>
    </location>
</feature>
<accession>A0AAV2Z2H2</accession>
<organism evidence="3 4">
    <name type="scientific">Lagenidium giganteum</name>
    <dbReference type="NCBI Taxonomy" id="4803"/>
    <lineage>
        <taxon>Eukaryota</taxon>
        <taxon>Sar</taxon>
        <taxon>Stramenopiles</taxon>
        <taxon>Oomycota</taxon>
        <taxon>Peronosporomycetes</taxon>
        <taxon>Pythiales</taxon>
        <taxon>Pythiaceae</taxon>
    </lineage>
</organism>
<dbReference type="AlphaFoldDB" id="A0AAV2Z2H2"/>
<evidence type="ECO:0000256" key="1">
    <source>
        <dbReference type="SAM" id="Coils"/>
    </source>
</evidence>
<protein>
    <submittedName>
        <fullName evidence="3">Uncharacterized protein</fullName>
    </submittedName>
</protein>